<dbReference type="InterPro" id="IPR012338">
    <property type="entry name" value="Beta-lactam/transpept-like"/>
</dbReference>
<dbReference type="InterPro" id="IPR001460">
    <property type="entry name" value="PCN-bd_Tpept"/>
</dbReference>
<dbReference type="InterPro" id="IPR036116">
    <property type="entry name" value="FN3_sf"/>
</dbReference>
<evidence type="ECO:0000256" key="4">
    <source>
        <dbReference type="ARBA" id="ARBA00022679"/>
    </source>
</evidence>
<keyword evidence="3" id="KW-0328">Glycosyltransferase</keyword>
<dbReference type="PANTHER" id="PTHR32282">
    <property type="entry name" value="BINDING PROTEIN TRANSPEPTIDASE, PUTATIVE-RELATED"/>
    <property type="match status" value="1"/>
</dbReference>
<comment type="catalytic activity">
    <reaction evidence="8">
        <text>[GlcNAc-(1-&gt;4)-Mur2Ac(oyl-L-Ala-gamma-D-Glu-L-Lys-D-Ala-D-Ala)](n)-di-trans,octa-cis-undecaprenyl diphosphate + beta-D-GlcNAc-(1-&gt;4)-Mur2Ac(oyl-L-Ala-gamma-D-Glu-L-Lys-D-Ala-D-Ala)-di-trans,octa-cis-undecaprenyl diphosphate = [GlcNAc-(1-&gt;4)-Mur2Ac(oyl-L-Ala-gamma-D-Glu-L-Lys-D-Ala-D-Ala)](n+1)-di-trans,octa-cis-undecaprenyl diphosphate + di-trans,octa-cis-undecaprenyl diphosphate + H(+)</text>
        <dbReference type="Rhea" id="RHEA:23708"/>
        <dbReference type="Rhea" id="RHEA-COMP:9602"/>
        <dbReference type="Rhea" id="RHEA-COMP:9603"/>
        <dbReference type="ChEBI" id="CHEBI:15378"/>
        <dbReference type="ChEBI" id="CHEBI:58405"/>
        <dbReference type="ChEBI" id="CHEBI:60033"/>
        <dbReference type="ChEBI" id="CHEBI:78435"/>
        <dbReference type="EC" id="2.4.99.28"/>
    </reaction>
</comment>
<dbReference type="PANTHER" id="PTHR32282:SF33">
    <property type="entry name" value="PEPTIDOGLYCAN GLYCOSYLTRANSFERASE"/>
    <property type="match status" value="1"/>
</dbReference>
<feature type="transmembrane region" description="Helical" evidence="10">
    <location>
        <begin position="26"/>
        <end position="49"/>
    </location>
</feature>
<evidence type="ECO:0000256" key="8">
    <source>
        <dbReference type="ARBA" id="ARBA00049902"/>
    </source>
</evidence>
<name>A0A4Y6URT0_SACBS</name>
<reference evidence="13 14" key="1">
    <citation type="submission" date="2019-06" db="EMBL/GenBank/DDBJ databases">
        <title>Saccharibacillus brassicae sp. nov., an endophytic bacterium isolated from Chinese cabbage seeds (Brassica pekinensis).</title>
        <authorList>
            <person name="Jiang L."/>
            <person name="Lee J."/>
            <person name="Kim S.W."/>
        </authorList>
    </citation>
    <scope>NUCLEOTIDE SEQUENCE [LARGE SCALE GENOMIC DNA]</scope>
    <source>
        <strain evidence="14">KCTC 43072 / ATSA2</strain>
    </source>
</reference>
<evidence type="ECO:0000313" key="14">
    <source>
        <dbReference type="Proteomes" id="UP000316968"/>
    </source>
</evidence>
<feature type="compositionally biased region" description="Low complexity" evidence="9">
    <location>
        <begin position="959"/>
        <end position="990"/>
    </location>
</feature>
<feature type="domain" description="Glycosyl transferase family 51" evidence="12">
    <location>
        <begin position="83"/>
        <end position="271"/>
    </location>
</feature>
<keyword evidence="10" id="KW-0812">Transmembrane</keyword>
<evidence type="ECO:0000256" key="5">
    <source>
        <dbReference type="ARBA" id="ARBA00022801"/>
    </source>
</evidence>
<keyword evidence="1 13" id="KW-0121">Carboxypeptidase</keyword>
<dbReference type="OrthoDB" id="9766909at2"/>
<dbReference type="InterPro" id="IPR036950">
    <property type="entry name" value="PBP_transglycosylase"/>
</dbReference>
<keyword evidence="10" id="KW-1133">Transmembrane helix</keyword>
<dbReference type="Pfam" id="PF00912">
    <property type="entry name" value="Transgly"/>
    <property type="match status" value="1"/>
</dbReference>
<keyword evidence="14" id="KW-1185">Reference proteome</keyword>
<dbReference type="InterPro" id="IPR050396">
    <property type="entry name" value="Glycosyltr_51/Transpeptidase"/>
</dbReference>
<dbReference type="InterPro" id="IPR023346">
    <property type="entry name" value="Lysozyme-like_dom_sf"/>
</dbReference>
<gene>
    <name evidence="13" type="ORF">FFV09_02065</name>
</gene>
<dbReference type="Pfam" id="PF00905">
    <property type="entry name" value="Transpeptidase"/>
    <property type="match status" value="1"/>
</dbReference>
<keyword evidence="5" id="KW-0378">Hydrolase</keyword>
<dbReference type="GO" id="GO:0006508">
    <property type="term" value="P:proteolysis"/>
    <property type="evidence" value="ECO:0007669"/>
    <property type="project" value="UniProtKB-KW"/>
</dbReference>
<dbReference type="InterPro" id="IPR003961">
    <property type="entry name" value="FN3_dom"/>
</dbReference>
<proteinExistence type="predicted"/>
<dbReference type="GO" id="GO:0008658">
    <property type="term" value="F:penicillin binding"/>
    <property type="evidence" value="ECO:0007669"/>
    <property type="project" value="InterPro"/>
</dbReference>
<dbReference type="GO" id="GO:0009002">
    <property type="term" value="F:serine-type D-Ala-D-Ala carboxypeptidase activity"/>
    <property type="evidence" value="ECO:0007669"/>
    <property type="project" value="UniProtKB-EC"/>
</dbReference>
<evidence type="ECO:0000259" key="11">
    <source>
        <dbReference type="Pfam" id="PF00905"/>
    </source>
</evidence>
<keyword evidence="4" id="KW-0808">Transferase</keyword>
<dbReference type="Gene3D" id="1.10.3810.10">
    <property type="entry name" value="Biosynthetic peptidoglycan transglycosylase-like"/>
    <property type="match status" value="1"/>
</dbReference>
<dbReference type="Gene3D" id="3.40.710.10">
    <property type="entry name" value="DD-peptidase/beta-lactamase superfamily"/>
    <property type="match status" value="1"/>
</dbReference>
<evidence type="ECO:0000256" key="9">
    <source>
        <dbReference type="SAM" id="MobiDB-lite"/>
    </source>
</evidence>
<sequence>MADENKTPENKPSVKKRSFFRKTLTFFKWVVILGFAILLFGGGAAAGYVTSILKDEPVRSRASIEQAIDENAITGFAYFRDSAPIGQLRTDEDRRPVVYEQIPQSAIDALVSIEDKSFYEHPGIDTKSTLRAVKQKLLNESVQTGGSTLTQQLARRVFLSLDKTNDRKIKEILLSLRMERFLSKEEIMTAYLNKMPFGKGSAGYNLFGIKAAAKGIFGLSDPSQLNLAQAAYLSGLPQLPTTYSAFDSRGGFNEKGFNNAVSRQHRVLANMLEDGKITQGEYDEALAFDLQGSLSGKMPKAYATYPYLMAEVEREATKIIMTLQNPGGDASSGESSSSYETANQLLLTGGYRVYTTIDKDIYKTMRGVAENPANFGAADPGGLPQQLAASLVDQKTGAVLGMIEGRSFDTLEMNLSTQMKRQPGSAMKPIAAYLPALDNGTIQPASVVDDAPIILATGSTFHIPKNANGRYQGLVTARYALNQSLNTIALKLFNEKVGIKEAWAFAKKLGITTIADSDYKAQTGVLGGMSQGVTVKEMTGAYAAIGNGGEFNPTYMIEKIVDSKGNIVYKHQVSPDRVFSKQTAYLMTDMLESVVSDGTGDASNGSIPELFNSYGEIAVAGKTGSTQDYGDVWFMGYTPDLTLGVWAGYNQPVNTMNDDKGRARILWATIMNEVNARKPELFPTKAFAEPEGIVTQTVSGFSGKLPTELTVQSGKLVTDIFNEKFVPTDYDDGLVQAQYIVYNGVNYVPHAETPDDMVLDKVTVNREKPINELILELQNALSKMSNGQSLDYYIPADAGVDMPKEVDPRTDDGYAPSAPVNVWMDNSGTEIAFTANPENDVVGYRLYSSWDGGSSFQRAGSVRTGEFLQFRISPSSATHYVAAVDVSGNESSPSRIVGAAVQAPPPVNDTPEPAPSVPEEGAAVEGIVVPNDVIEEPAAETPEEPIEEEQPIGELGDGTAEPEVPAEAPAEAETPPAEAEQPEVPAAVTPPVEPRQLQGNGSAGGARLGWQKSEGATSYTVYYSTSAGGPYNVIGTTASASFSYTLEAPYAAWFKVSASNEAGESAQSAAVSVASP</sequence>
<organism evidence="13 14">
    <name type="scientific">Saccharibacillus brassicae</name>
    <dbReference type="NCBI Taxonomy" id="2583377"/>
    <lineage>
        <taxon>Bacteria</taxon>
        <taxon>Bacillati</taxon>
        <taxon>Bacillota</taxon>
        <taxon>Bacilli</taxon>
        <taxon>Bacillales</taxon>
        <taxon>Paenibacillaceae</taxon>
        <taxon>Saccharibacillus</taxon>
    </lineage>
</organism>
<keyword evidence="2" id="KW-0645">Protease</keyword>
<dbReference type="SUPFAM" id="SSF53955">
    <property type="entry name" value="Lysozyme-like"/>
    <property type="match status" value="1"/>
</dbReference>
<feature type="region of interest" description="Disordered" evidence="9">
    <location>
        <begin position="938"/>
        <end position="1011"/>
    </location>
</feature>
<dbReference type="InterPro" id="IPR001264">
    <property type="entry name" value="Glyco_trans_51"/>
</dbReference>
<protein>
    <submittedName>
        <fullName evidence="13">Carboxypeptidase</fullName>
    </submittedName>
</protein>
<dbReference type="SUPFAM" id="SSF56601">
    <property type="entry name" value="beta-lactamase/transpeptidase-like"/>
    <property type="match status" value="1"/>
</dbReference>
<dbReference type="AlphaFoldDB" id="A0A4Y6URT0"/>
<dbReference type="InterPro" id="IPR013783">
    <property type="entry name" value="Ig-like_fold"/>
</dbReference>
<evidence type="ECO:0000259" key="12">
    <source>
        <dbReference type="Pfam" id="PF00912"/>
    </source>
</evidence>
<dbReference type="GO" id="GO:0008955">
    <property type="term" value="F:peptidoglycan glycosyltransferase activity"/>
    <property type="evidence" value="ECO:0007669"/>
    <property type="project" value="UniProtKB-EC"/>
</dbReference>
<evidence type="ECO:0000256" key="6">
    <source>
        <dbReference type="ARBA" id="ARBA00023268"/>
    </source>
</evidence>
<dbReference type="SUPFAM" id="SSF49265">
    <property type="entry name" value="Fibronectin type III"/>
    <property type="match status" value="1"/>
</dbReference>
<keyword evidence="10" id="KW-0472">Membrane</keyword>
<feature type="domain" description="Penicillin-binding protein transpeptidase" evidence="11">
    <location>
        <begin position="388"/>
        <end position="649"/>
    </location>
</feature>
<evidence type="ECO:0000313" key="13">
    <source>
        <dbReference type="EMBL" id="QDH19754.1"/>
    </source>
</evidence>
<feature type="compositionally biased region" description="Acidic residues" evidence="9">
    <location>
        <begin position="938"/>
        <end position="951"/>
    </location>
</feature>
<evidence type="ECO:0000256" key="7">
    <source>
        <dbReference type="ARBA" id="ARBA00034000"/>
    </source>
</evidence>
<evidence type="ECO:0000256" key="1">
    <source>
        <dbReference type="ARBA" id="ARBA00022645"/>
    </source>
</evidence>
<keyword evidence="6" id="KW-0511">Multifunctional enzyme</keyword>
<comment type="catalytic activity">
    <reaction evidence="7">
        <text>Preferential cleavage: (Ac)2-L-Lys-D-Ala-|-D-Ala. Also transpeptidation of peptidyl-alanyl moieties that are N-acyl substituents of D-alanine.</text>
        <dbReference type="EC" id="3.4.16.4"/>
    </reaction>
</comment>
<dbReference type="EMBL" id="CP041217">
    <property type="protein sequence ID" value="QDH19754.1"/>
    <property type="molecule type" value="Genomic_DNA"/>
</dbReference>
<evidence type="ECO:0000256" key="3">
    <source>
        <dbReference type="ARBA" id="ARBA00022676"/>
    </source>
</evidence>
<dbReference type="Proteomes" id="UP000316968">
    <property type="component" value="Chromosome"/>
</dbReference>
<dbReference type="Gene3D" id="2.60.40.10">
    <property type="entry name" value="Immunoglobulins"/>
    <property type="match status" value="2"/>
</dbReference>
<dbReference type="CDD" id="cd00063">
    <property type="entry name" value="FN3"/>
    <property type="match status" value="1"/>
</dbReference>
<accession>A0A4Y6URT0</accession>
<dbReference type="KEGG" id="saca:FFV09_02065"/>
<evidence type="ECO:0000256" key="2">
    <source>
        <dbReference type="ARBA" id="ARBA00022670"/>
    </source>
</evidence>
<evidence type="ECO:0000256" key="10">
    <source>
        <dbReference type="SAM" id="Phobius"/>
    </source>
</evidence>
<dbReference type="RefSeq" id="WP_141446141.1">
    <property type="nucleotide sequence ID" value="NZ_CP041217.1"/>
</dbReference>